<evidence type="ECO:0000256" key="19">
    <source>
        <dbReference type="ARBA" id="ARBA00049390"/>
    </source>
</evidence>
<feature type="domain" description="Helicase C-terminal" evidence="22">
    <location>
        <begin position="663"/>
        <end position="843"/>
    </location>
</feature>
<dbReference type="EC" id="3.6.4.13" evidence="3"/>
<evidence type="ECO:0000256" key="3">
    <source>
        <dbReference type="ARBA" id="ARBA00012552"/>
    </source>
</evidence>
<sequence>MAASADGYEANLGMIDCFRHRLKRLIVVGPVLDYLDFLDKDVKEHIKAKEREEGNTKAADLLLSKIKQVPEPQSWFPVFVTALSNTLCTRAMQYVDPSNLPSPSLEAQNDAFEKLLTLLCPNIIDKLTMQQVDHCLQERLCSQDDYQQIQAACRQRGDKECGRELLSRIVVKHNWFSKFLVVLQKTGLDDLANELSGYTDDANEGNGKKKINNFKLEHAEAETDGGTLQISCEGSAVLPERDISLATTSENTVNGSLEESDDLQSDSDQEEGASNKCSASPQRTITLRDYQMEVARPALQGENVIICLPTGSGKTRVAVYITKEHMDNRKRTQIPGKVIVLVNKVPLVEQHYRKEFSPYLKQWYSVTKLSGDSQLKISFPEVVRKNDIILCTAQILENSLSKTGTGEDGVELSDFSLIIIDECHHTQKEAVYNNIMIRYIKHKMKNKKLSKENSPLVPLPQILGLTASPGVGGANSLQRAQQHILKICANLDANRIMTVQAHLAQLKTQVKEPYKKVEIPEETRENPFRDKIIAIMTKIQQYSSLAPTSEFGTQSYEQWAVQKEKTAAKEKNRKERVCAEHLKKYNDALLINDNIRMVDAYNHLKNFYDEEKKKKLELCEEVGGSVANIDETDKFLIELFCGSKKELVTVAAKSEYENEKLTKLRRIIMEAFTKNEEARGIIFTKTRQSTFALLQWINENKKFEEVGVKADYIIGAGSTSEFKPMTQNEQKEVINKFSIGKVNLLVATNVAEEGLDIKECNIVIRYETVTNEIAMVQARGRARADDSTYVLVASSRSGVREREDVNEYREKMMYTAIQNVQKMSSEDYRRKIQEFQVQSVMEKKMKTKKKNCKKYQENPSMVSFHCRNCNVQVCTGQEIQVIENMHHVICNPEFKNRYVKRENKTLQEKLADYQTNGEIICKECSQQWGTMMVHHGLDLPCLKIGNCVVAFKDKNNSRQIYKKWGELQIQFPQFDIGEMEISDEDE</sequence>
<evidence type="ECO:0000313" key="25">
    <source>
        <dbReference type="Proteomes" id="UP001066276"/>
    </source>
</evidence>
<dbReference type="CDD" id="cd12090">
    <property type="entry name" value="MDA5_ID"/>
    <property type="match status" value="1"/>
</dbReference>
<feature type="region of interest" description="Disordered" evidence="20">
    <location>
        <begin position="247"/>
        <end position="281"/>
    </location>
</feature>
<dbReference type="InterPro" id="IPR014001">
    <property type="entry name" value="Helicase_ATP-bd"/>
</dbReference>
<evidence type="ECO:0000256" key="1">
    <source>
        <dbReference type="ARBA" id="ARBA00004496"/>
    </source>
</evidence>
<accession>A0AAV7KRN4</accession>
<comment type="subcellular location">
    <subcellularLocation>
        <location evidence="1">Cytoplasm</location>
    </subcellularLocation>
</comment>
<gene>
    <name evidence="24" type="ORF">NDU88_000764</name>
</gene>
<dbReference type="InterPro" id="IPR001650">
    <property type="entry name" value="Helicase_C-like"/>
</dbReference>
<organism evidence="24 25">
    <name type="scientific">Pleurodeles waltl</name>
    <name type="common">Iberian ribbed newt</name>
    <dbReference type="NCBI Taxonomy" id="8319"/>
    <lineage>
        <taxon>Eukaryota</taxon>
        <taxon>Metazoa</taxon>
        <taxon>Chordata</taxon>
        <taxon>Craniata</taxon>
        <taxon>Vertebrata</taxon>
        <taxon>Euteleostomi</taxon>
        <taxon>Amphibia</taxon>
        <taxon>Batrachia</taxon>
        <taxon>Caudata</taxon>
        <taxon>Salamandroidea</taxon>
        <taxon>Salamandridae</taxon>
        <taxon>Pleurodelinae</taxon>
        <taxon>Pleurodeles</taxon>
    </lineage>
</organism>
<keyword evidence="10" id="KW-0547">Nucleotide-binding</keyword>
<dbReference type="Proteomes" id="UP001066276">
    <property type="component" value="Chromosome 12"/>
</dbReference>
<dbReference type="GO" id="GO:0140374">
    <property type="term" value="P:antiviral innate immune response"/>
    <property type="evidence" value="ECO:0007669"/>
    <property type="project" value="TreeGrafter"/>
</dbReference>
<evidence type="ECO:0000256" key="17">
    <source>
        <dbReference type="ARBA" id="ARBA00022884"/>
    </source>
</evidence>
<feature type="domain" description="Helicase ATP-binding" evidence="21">
    <location>
        <begin position="295"/>
        <end position="487"/>
    </location>
</feature>
<evidence type="ECO:0000256" key="8">
    <source>
        <dbReference type="ARBA" id="ARBA00022723"/>
    </source>
</evidence>
<keyword evidence="11" id="KW-0378">Hydrolase</keyword>
<dbReference type="GO" id="GO:0016787">
    <property type="term" value="F:hydrolase activity"/>
    <property type="evidence" value="ECO:0007669"/>
    <property type="project" value="UniProtKB-KW"/>
</dbReference>
<dbReference type="PROSITE" id="PS51789">
    <property type="entry name" value="RLR_CTR"/>
    <property type="match status" value="1"/>
</dbReference>
<protein>
    <recommendedName>
        <fullName evidence="3">RNA helicase</fullName>
        <ecNumber evidence="3">3.6.4.13</ecNumber>
    </recommendedName>
</protein>
<dbReference type="PROSITE" id="PS51192">
    <property type="entry name" value="HELICASE_ATP_BIND_1"/>
    <property type="match status" value="1"/>
</dbReference>
<dbReference type="GO" id="GO:0039530">
    <property type="term" value="P:MDA-5 signaling pathway"/>
    <property type="evidence" value="ECO:0007669"/>
    <property type="project" value="TreeGrafter"/>
</dbReference>
<dbReference type="FunFam" id="3.40.50.300:FF:000893">
    <property type="entry name" value="Interferon-induced with helicase C domain 1"/>
    <property type="match status" value="1"/>
</dbReference>
<dbReference type="EMBL" id="JANPWB010000016">
    <property type="protein sequence ID" value="KAJ1080569.1"/>
    <property type="molecule type" value="Genomic_DNA"/>
</dbReference>
<keyword evidence="16" id="KW-0391">Immunity</keyword>
<keyword evidence="4" id="KW-0963">Cytoplasm</keyword>
<dbReference type="GO" id="GO:0003677">
    <property type="term" value="F:DNA binding"/>
    <property type="evidence" value="ECO:0007669"/>
    <property type="project" value="InterPro"/>
</dbReference>
<reference evidence="24" key="1">
    <citation type="journal article" date="2022" name="bioRxiv">
        <title>Sequencing and chromosome-scale assembly of the giantPleurodeles waltlgenome.</title>
        <authorList>
            <person name="Brown T."/>
            <person name="Elewa A."/>
            <person name="Iarovenko S."/>
            <person name="Subramanian E."/>
            <person name="Araus A.J."/>
            <person name="Petzold A."/>
            <person name="Susuki M."/>
            <person name="Suzuki K.-i.T."/>
            <person name="Hayashi T."/>
            <person name="Toyoda A."/>
            <person name="Oliveira C."/>
            <person name="Osipova E."/>
            <person name="Leigh N.D."/>
            <person name="Simon A."/>
            <person name="Yun M.H."/>
        </authorList>
    </citation>
    <scope>NUCLEOTIDE SEQUENCE</scope>
    <source>
        <strain evidence="24">20211129_DDA</strain>
        <tissue evidence="24">Liver</tissue>
    </source>
</reference>
<dbReference type="GO" id="GO:0003724">
    <property type="term" value="F:RNA helicase activity"/>
    <property type="evidence" value="ECO:0007669"/>
    <property type="project" value="UniProtKB-EC"/>
</dbReference>
<dbReference type="Pfam" id="PF00271">
    <property type="entry name" value="Helicase_C"/>
    <property type="match status" value="1"/>
</dbReference>
<keyword evidence="7" id="KW-0399">Innate immunity</keyword>
<feature type="domain" description="RLR CTR" evidence="23">
    <location>
        <begin position="852"/>
        <end position="981"/>
    </location>
</feature>
<dbReference type="Pfam" id="PF18119">
    <property type="entry name" value="RIG-I_C"/>
    <property type="match status" value="1"/>
</dbReference>
<feature type="compositionally biased region" description="Acidic residues" evidence="20">
    <location>
        <begin position="258"/>
        <end position="271"/>
    </location>
</feature>
<evidence type="ECO:0000256" key="10">
    <source>
        <dbReference type="ARBA" id="ARBA00022741"/>
    </source>
</evidence>
<comment type="catalytic activity">
    <reaction evidence="19">
        <text>ATP + H2O = ADP + phosphate + H(+)</text>
        <dbReference type="Rhea" id="RHEA:13065"/>
        <dbReference type="ChEBI" id="CHEBI:15377"/>
        <dbReference type="ChEBI" id="CHEBI:15378"/>
        <dbReference type="ChEBI" id="CHEBI:30616"/>
        <dbReference type="ChEBI" id="CHEBI:43474"/>
        <dbReference type="ChEBI" id="CHEBI:456216"/>
        <dbReference type="EC" id="3.6.4.13"/>
    </reaction>
    <physiologicalReaction direction="left-to-right" evidence="19">
        <dbReference type="Rhea" id="RHEA:13066"/>
    </physiologicalReaction>
</comment>
<evidence type="ECO:0000256" key="16">
    <source>
        <dbReference type="ARBA" id="ARBA00022859"/>
    </source>
</evidence>
<evidence type="ECO:0000259" key="21">
    <source>
        <dbReference type="PROSITE" id="PS51192"/>
    </source>
</evidence>
<keyword evidence="13" id="KW-0862">Zinc</keyword>
<dbReference type="AlphaFoldDB" id="A0AAV7KRN4"/>
<dbReference type="InterPro" id="IPR038557">
    <property type="entry name" value="RLR_C_sf"/>
</dbReference>
<dbReference type="InterPro" id="IPR006935">
    <property type="entry name" value="Helicase/UvrB_N"/>
</dbReference>
<dbReference type="InterPro" id="IPR041204">
    <property type="entry name" value="RIG-I-like_C"/>
</dbReference>
<evidence type="ECO:0000256" key="15">
    <source>
        <dbReference type="ARBA" id="ARBA00022843"/>
    </source>
</evidence>
<dbReference type="Gene3D" id="1.20.1320.30">
    <property type="match status" value="1"/>
</dbReference>
<name>A0AAV7KRN4_PLEWA</name>
<evidence type="ECO:0000256" key="2">
    <source>
        <dbReference type="ARBA" id="ARBA00006866"/>
    </source>
</evidence>
<keyword evidence="14" id="KW-0067">ATP-binding</keyword>
<keyword evidence="17" id="KW-0694">RNA-binding</keyword>
<evidence type="ECO:0000256" key="4">
    <source>
        <dbReference type="ARBA" id="ARBA00022490"/>
    </source>
</evidence>
<dbReference type="Gene3D" id="2.170.150.30">
    <property type="entry name" value="RIG-I-like receptor, C-terminal regulatory domain"/>
    <property type="match status" value="1"/>
</dbReference>
<dbReference type="PANTHER" id="PTHR14074:SF14">
    <property type="entry name" value="INTERFERON-INDUCED HELICASE C DOMAIN-CONTAINING PROTEIN 1"/>
    <property type="match status" value="1"/>
</dbReference>
<proteinExistence type="inferred from homology"/>
<dbReference type="SUPFAM" id="SSF52540">
    <property type="entry name" value="P-loop containing nucleoside triphosphate hydrolases"/>
    <property type="match status" value="1"/>
</dbReference>
<dbReference type="Pfam" id="PF16739">
    <property type="entry name" value="CARD_2"/>
    <property type="match status" value="2"/>
</dbReference>
<dbReference type="CDD" id="cd18802">
    <property type="entry name" value="SF2_C_dicer"/>
    <property type="match status" value="1"/>
</dbReference>
<dbReference type="InterPro" id="IPR051363">
    <property type="entry name" value="RLR_Helicase"/>
</dbReference>
<evidence type="ECO:0000256" key="9">
    <source>
        <dbReference type="ARBA" id="ARBA00022737"/>
    </source>
</evidence>
<evidence type="ECO:0000259" key="23">
    <source>
        <dbReference type="PROSITE" id="PS51789"/>
    </source>
</evidence>
<evidence type="ECO:0000256" key="14">
    <source>
        <dbReference type="ARBA" id="ARBA00022840"/>
    </source>
</evidence>
<dbReference type="GO" id="GO:0008270">
    <property type="term" value="F:zinc ion binding"/>
    <property type="evidence" value="ECO:0007669"/>
    <property type="project" value="TreeGrafter"/>
</dbReference>
<evidence type="ECO:0000256" key="5">
    <source>
        <dbReference type="ARBA" id="ARBA00022499"/>
    </source>
</evidence>
<dbReference type="InterPro" id="IPR027417">
    <property type="entry name" value="P-loop_NTPase"/>
</dbReference>
<dbReference type="PROSITE" id="PS51194">
    <property type="entry name" value="HELICASE_CTER"/>
    <property type="match status" value="1"/>
</dbReference>
<dbReference type="Gene3D" id="1.10.533.10">
    <property type="entry name" value="Death Domain, Fas"/>
    <property type="match status" value="2"/>
</dbReference>
<dbReference type="Pfam" id="PF04851">
    <property type="entry name" value="ResIII"/>
    <property type="match status" value="1"/>
</dbReference>
<dbReference type="GO" id="GO:0005524">
    <property type="term" value="F:ATP binding"/>
    <property type="evidence" value="ECO:0007669"/>
    <property type="project" value="UniProtKB-KW"/>
</dbReference>
<keyword evidence="9" id="KW-0677">Repeat</keyword>
<comment type="similarity">
    <text evidence="2">Belongs to the helicase family. RLR subfamily.</text>
</comment>
<evidence type="ECO:0000256" key="7">
    <source>
        <dbReference type="ARBA" id="ARBA00022588"/>
    </source>
</evidence>
<evidence type="ECO:0000313" key="24">
    <source>
        <dbReference type="EMBL" id="KAJ1080569.1"/>
    </source>
</evidence>
<dbReference type="SMART" id="SM00490">
    <property type="entry name" value="HELICc"/>
    <property type="match status" value="1"/>
</dbReference>
<dbReference type="InterPro" id="IPR021673">
    <property type="entry name" value="RLR_CTR"/>
</dbReference>
<keyword evidence="25" id="KW-1185">Reference proteome</keyword>
<keyword evidence="12" id="KW-0347">Helicase</keyword>
<evidence type="ECO:0000256" key="13">
    <source>
        <dbReference type="ARBA" id="ARBA00022833"/>
    </source>
</evidence>
<keyword evidence="18" id="KW-0051">Antiviral defense</keyword>
<evidence type="ECO:0000256" key="12">
    <source>
        <dbReference type="ARBA" id="ARBA00022806"/>
    </source>
</evidence>
<keyword evidence="5" id="KW-1017">Isopeptide bond</keyword>
<evidence type="ECO:0000259" key="22">
    <source>
        <dbReference type="PROSITE" id="PS51194"/>
    </source>
</evidence>
<keyword evidence="15" id="KW-0832">Ubl conjugation</keyword>
<comment type="caution">
    <text evidence="24">The sequence shown here is derived from an EMBL/GenBank/DDBJ whole genome shotgun (WGS) entry which is preliminary data.</text>
</comment>
<keyword evidence="8" id="KW-0479">Metal-binding</keyword>
<dbReference type="PANTHER" id="PTHR14074">
    <property type="entry name" value="HELICASE WITH DEATH DOMAIN-RELATED"/>
    <property type="match status" value="1"/>
</dbReference>
<dbReference type="InterPro" id="IPR031964">
    <property type="entry name" value="CARD_dom"/>
</dbReference>
<dbReference type="InterPro" id="IPR011029">
    <property type="entry name" value="DEATH-like_dom_sf"/>
</dbReference>
<keyword evidence="6" id="KW-0597">Phosphoprotein</keyword>
<dbReference type="SMART" id="SM00487">
    <property type="entry name" value="DEXDc"/>
    <property type="match status" value="1"/>
</dbReference>
<dbReference type="Pfam" id="PF11648">
    <property type="entry name" value="RIG-I_C-RD"/>
    <property type="match status" value="1"/>
</dbReference>
<evidence type="ECO:0000256" key="18">
    <source>
        <dbReference type="ARBA" id="ARBA00023118"/>
    </source>
</evidence>
<evidence type="ECO:0000256" key="20">
    <source>
        <dbReference type="SAM" id="MobiDB-lite"/>
    </source>
</evidence>
<dbReference type="GO" id="GO:0003725">
    <property type="term" value="F:double-stranded RNA binding"/>
    <property type="evidence" value="ECO:0007669"/>
    <property type="project" value="TreeGrafter"/>
</dbReference>
<evidence type="ECO:0000256" key="11">
    <source>
        <dbReference type="ARBA" id="ARBA00022801"/>
    </source>
</evidence>
<dbReference type="GO" id="GO:0005737">
    <property type="term" value="C:cytoplasm"/>
    <property type="evidence" value="ECO:0007669"/>
    <property type="project" value="UniProtKB-SubCell"/>
</dbReference>
<dbReference type="Gene3D" id="3.40.50.300">
    <property type="entry name" value="P-loop containing nucleotide triphosphate hydrolases"/>
    <property type="match status" value="2"/>
</dbReference>
<dbReference type="GO" id="GO:0003727">
    <property type="term" value="F:single-stranded RNA binding"/>
    <property type="evidence" value="ECO:0007669"/>
    <property type="project" value="TreeGrafter"/>
</dbReference>
<evidence type="ECO:0000256" key="6">
    <source>
        <dbReference type="ARBA" id="ARBA00022553"/>
    </source>
</evidence>